<protein>
    <recommendedName>
        <fullName evidence="7">Tat pathway signal sequence</fullName>
    </recommendedName>
</protein>
<dbReference type="Pfam" id="PF11807">
    <property type="entry name" value="UstYa"/>
    <property type="match status" value="1"/>
</dbReference>
<comment type="caution">
    <text evidence="5">The sequence shown here is derived from an EMBL/GenBank/DDBJ whole genome shotgun (WGS) entry which is preliminary data.</text>
</comment>
<evidence type="ECO:0008006" key="7">
    <source>
        <dbReference type="Google" id="ProtNLM"/>
    </source>
</evidence>
<feature type="compositionally biased region" description="Basic and acidic residues" evidence="3">
    <location>
        <begin position="29"/>
        <end position="38"/>
    </location>
</feature>
<comment type="pathway">
    <text evidence="1">Mycotoxin biosynthesis.</text>
</comment>
<keyword evidence="6" id="KW-1185">Reference proteome</keyword>
<keyword evidence="4" id="KW-0812">Transmembrane</keyword>
<evidence type="ECO:0000256" key="4">
    <source>
        <dbReference type="SAM" id="Phobius"/>
    </source>
</evidence>
<evidence type="ECO:0000256" key="2">
    <source>
        <dbReference type="ARBA" id="ARBA00035112"/>
    </source>
</evidence>
<sequence length="262" mass="30264">MDSYRPSESEVRQEAAEKLLSGWSSSQNDPKDHIEPRQTRRRQWCSRRVIAFPGFFAFLTIYSLALVYLTKNSVCLNEPHSARELIYTPVRDAIVREKKTIDVSVLHGNPLKGPPSPELDEAWGRLLMNANIRVSAEDLERAGVESILLNDDSGKYYATLDVYHQLNCLKFIRQYMYKDIYDDFQSLTPTHVDLCIDSIRQNLMCNADIALMGFRWVDDSLDPKPNFRGQHECVNWESIEEWASERSFNPDDQANLHHPRAA</sequence>
<dbReference type="EMBL" id="JAZHXI010000002">
    <property type="protein sequence ID" value="KAL2074959.1"/>
    <property type="molecule type" value="Genomic_DNA"/>
</dbReference>
<keyword evidence="4" id="KW-0472">Membrane</keyword>
<dbReference type="PANTHER" id="PTHR33365:SF4">
    <property type="entry name" value="CYCLOCHLOROTINE BIOSYNTHESIS PROTEIN O"/>
    <property type="match status" value="1"/>
</dbReference>
<comment type="similarity">
    <text evidence="2">Belongs to the ustYa family.</text>
</comment>
<name>A0ABR4D0V5_9HELO</name>
<organism evidence="5 6">
    <name type="scientific">Oculimacula yallundae</name>
    <dbReference type="NCBI Taxonomy" id="86028"/>
    <lineage>
        <taxon>Eukaryota</taxon>
        <taxon>Fungi</taxon>
        <taxon>Dikarya</taxon>
        <taxon>Ascomycota</taxon>
        <taxon>Pezizomycotina</taxon>
        <taxon>Leotiomycetes</taxon>
        <taxon>Helotiales</taxon>
        <taxon>Ploettnerulaceae</taxon>
        <taxon>Oculimacula</taxon>
    </lineage>
</organism>
<evidence type="ECO:0000313" key="6">
    <source>
        <dbReference type="Proteomes" id="UP001595075"/>
    </source>
</evidence>
<proteinExistence type="inferred from homology"/>
<gene>
    <name evidence="5" type="ORF">VTL71DRAFT_8739</name>
</gene>
<reference evidence="5 6" key="1">
    <citation type="journal article" date="2024" name="Commun. Biol.">
        <title>Comparative genomic analysis of thermophilic fungi reveals convergent evolutionary adaptations and gene losses.</title>
        <authorList>
            <person name="Steindorff A.S."/>
            <person name="Aguilar-Pontes M.V."/>
            <person name="Robinson A.J."/>
            <person name="Andreopoulos B."/>
            <person name="LaButti K."/>
            <person name="Kuo A."/>
            <person name="Mondo S."/>
            <person name="Riley R."/>
            <person name="Otillar R."/>
            <person name="Haridas S."/>
            <person name="Lipzen A."/>
            <person name="Grimwood J."/>
            <person name="Schmutz J."/>
            <person name="Clum A."/>
            <person name="Reid I.D."/>
            <person name="Moisan M.C."/>
            <person name="Butler G."/>
            <person name="Nguyen T.T.M."/>
            <person name="Dewar K."/>
            <person name="Conant G."/>
            <person name="Drula E."/>
            <person name="Henrissat B."/>
            <person name="Hansel C."/>
            <person name="Singer S."/>
            <person name="Hutchinson M.I."/>
            <person name="de Vries R.P."/>
            <person name="Natvig D.O."/>
            <person name="Powell A.J."/>
            <person name="Tsang A."/>
            <person name="Grigoriev I.V."/>
        </authorList>
    </citation>
    <scope>NUCLEOTIDE SEQUENCE [LARGE SCALE GENOMIC DNA]</scope>
    <source>
        <strain evidence="5 6">CBS 494.80</strain>
    </source>
</reference>
<dbReference type="Proteomes" id="UP001595075">
    <property type="component" value="Unassembled WGS sequence"/>
</dbReference>
<dbReference type="PANTHER" id="PTHR33365">
    <property type="entry name" value="YALI0B05434P"/>
    <property type="match status" value="1"/>
</dbReference>
<evidence type="ECO:0000313" key="5">
    <source>
        <dbReference type="EMBL" id="KAL2074959.1"/>
    </source>
</evidence>
<evidence type="ECO:0000256" key="1">
    <source>
        <dbReference type="ARBA" id="ARBA00004685"/>
    </source>
</evidence>
<feature type="region of interest" description="Disordered" evidence="3">
    <location>
        <begin position="16"/>
        <end position="39"/>
    </location>
</feature>
<keyword evidence="4" id="KW-1133">Transmembrane helix</keyword>
<evidence type="ECO:0000256" key="3">
    <source>
        <dbReference type="SAM" id="MobiDB-lite"/>
    </source>
</evidence>
<feature type="transmembrane region" description="Helical" evidence="4">
    <location>
        <begin position="49"/>
        <end position="69"/>
    </location>
</feature>
<accession>A0ABR4D0V5</accession>
<dbReference type="InterPro" id="IPR021765">
    <property type="entry name" value="UstYa-like"/>
</dbReference>